<evidence type="ECO:0000313" key="1">
    <source>
        <dbReference type="EMBL" id="QDU25259.1"/>
    </source>
</evidence>
<organism evidence="1 2">
    <name type="scientific">Anatilimnocola aggregata</name>
    <dbReference type="NCBI Taxonomy" id="2528021"/>
    <lineage>
        <taxon>Bacteria</taxon>
        <taxon>Pseudomonadati</taxon>
        <taxon>Planctomycetota</taxon>
        <taxon>Planctomycetia</taxon>
        <taxon>Pirellulales</taxon>
        <taxon>Pirellulaceae</taxon>
        <taxon>Anatilimnocola</taxon>
    </lineage>
</organism>
<dbReference type="KEGG" id="aagg:ETAA8_03230"/>
<name>A0A517Y4T2_9BACT</name>
<proteinExistence type="predicted"/>
<evidence type="ECO:0000313" key="2">
    <source>
        <dbReference type="Proteomes" id="UP000315017"/>
    </source>
</evidence>
<accession>A0A517Y4T2</accession>
<dbReference type="AlphaFoldDB" id="A0A517Y4T2"/>
<reference evidence="1 2" key="1">
    <citation type="submission" date="2019-02" db="EMBL/GenBank/DDBJ databases">
        <title>Deep-cultivation of Planctomycetes and their phenomic and genomic characterization uncovers novel biology.</title>
        <authorList>
            <person name="Wiegand S."/>
            <person name="Jogler M."/>
            <person name="Boedeker C."/>
            <person name="Pinto D."/>
            <person name="Vollmers J."/>
            <person name="Rivas-Marin E."/>
            <person name="Kohn T."/>
            <person name="Peeters S.H."/>
            <person name="Heuer A."/>
            <person name="Rast P."/>
            <person name="Oberbeckmann S."/>
            <person name="Bunk B."/>
            <person name="Jeske O."/>
            <person name="Meyerdierks A."/>
            <person name="Storesund J.E."/>
            <person name="Kallscheuer N."/>
            <person name="Luecker S."/>
            <person name="Lage O.M."/>
            <person name="Pohl T."/>
            <person name="Merkel B.J."/>
            <person name="Hornburger P."/>
            <person name="Mueller R.-W."/>
            <person name="Bruemmer F."/>
            <person name="Labrenz M."/>
            <person name="Spormann A.M."/>
            <person name="Op den Camp H."/>
            <person name="Overmann J."/>
            <person name="Amann R."/>
            <person name="Jetten M.S.M."/>
            <person name="Mascher T."/>
            <person name="Medema M.H."/>
            <person name="Devos D.P."/>
            <person name="Kaster A.-K."/>
            <person name="Ovreas L."/>
            <person name="Rohde M."/>
            <person name="Galperin M.Y."/>
            <person name="Jogler C."/>
        </authorList>
    </citation>
    <scope>NUCLEOTIDE SEQUENCE [LARGE SCALE GENOMIC DNA]</scope>
    <source>
        <strain evidence="1 2">ETA_A8</strain>
    </source>
</reference>
<protein>
    <submittedName>
        <fullName evidence="1">Uncharacterized protein</fullName>
    </submittedName>
</protein>
<keyword evidence="2" id="KW-1185">Reference proteome</keyword>
<gene>
    <name evidence="1" type="ORF">ETAA8_03230</name>
</gene>
<dbReference type="EMBL" id="CP036274">
    <property type="protein sequence ID" value="QDU25259.1"/>
    <property type="molecule type" value="Genomic_DNA"/>
</dbReference>
<sequence>MLEIKSLEILYLSRHGHDIAYGLTEEDLFAVAPSLRHAKDKLIVAKPARVGIVVGIVYD</sequence>
<dbReference type="RefSeq" id="WP_145083915.1">
    <property type="nucleotide sequence ID" value="NZ_CP036274.1"/>
</dbReference>
<dbReference type="Proteomes" id="UP000315017">
    <property type="component" value="Chromosome"/>
</dbReference>